<dbReference type="Proteomes" id="UP000075391">
    <property type="component" value="Unassembled WGS sequence"/>
</dbReference>
<dbReference type="OrthoDB" id="5290529at2"/>
<dbReference type="PANTHER" id="PTHR42683">
    <property type="entry name" value="ALDEHYDE REDUCTASE"/>
    <property type="match status" value="1"/>
</dbReference>
<gene>
    <name evidence="7" type="ORF">AZI85_05320</name>
</gene>
<dbReference type="InterPro" id="IPR047109">
    <property type="entry name" value="CAD-like"/>
</dbReference>
<evidence type="ECO:0000256" key="3">
    <source>
        <dbReference type="ARBA" id="ARBA00022833"/>
    </source>
</evidence>
<evidence type="ECO:0000313" key="8">
    <source>
        <dbReference type="Proteomes" id="UP000075391"/>
    </source>
</evidence>
<dbReference type="CDD" id="cd05283">
    <property type="entry name" value="CAD1"/>
    <property type="match status" value="1"/>
</dbReference>
<dbReference type="SUPFAM" id="SSF51735">
    <property type="entry name" value="NAD(P)-binding Rossmann-fold domains"/>
    <property type="match status" value="1"/>
</dbReference>
<organism evidence="7 8">
    <name type="scientific">Bdellovibrio bacteriovorus</name>
    <dbReference type="NCBI Taxonomy" id="959"/>
    <lineage>
        <taxon>Bacteria</taxon>
        <taxon>Pseudomonadati</taxon>
        <taxon>Bdellovibrionota</taxon>
        <taxon>Bdellovibrionia</taxon>
        <taxon>Bdellovibrionales</taxon>
        <taxon>Pseudobdellovibrionaceae</taxon>
        <taxon>Bdellovibrio</taxon>
    </lineage>
</organism>
<dbReference type="FunFam" id="3.40.50.720:FF:000022">
    <property type="entry name" value="Cinnamyl alcohol dehydrogenase"/>
    <property type="match status" value="1"/>
</dbReference>
<feature type="domain" description="Enoyl reductase (ER)" evidence="6">
    <location>
        <begin position="11"/>
        <end position="342"/>
    </location>
</feature>
<dbReference type="RefSeq" id="WP_063243797.1">
    <property type="nucleotide sequence ID" value="NZ_LUKF01000014.1"/>
</dbReference>
<evidence type="ECO:0000259" key="6">
    <source>
        <dbReference type="SMART" id="SM00829"/>
    </source>
</evidence>
<dbReference type="InterPro" id="IPR011032">
    <property type="entry name" value="GroES-like_sf"/>
</dbReference>
<dbReference type="SUPFAM" id="SSF50129">
    <property type="entry name" value="GroES-like"/>
    <property type="match status" value="1"/>
</dbReference>
<evidence type="ECO:0000313" key="7">
    <source>
        <dbReference type="EMBL" id="KYG63451.1"/>
    </source>
</evidence>
<dbReference type="Pfam" id="PF08240">
    <property type="entry name" value="ADH_N"/>
    <property type="match status" value="1"/>
</dbReference>
<keyword evidence="4" id="KW-0560">Oxidoreductase</keyword>
<dbReference type="Gene3D" id="3.40.50.720">
    <property type="entry name" value="NAD(P)-binding Rossmann-like Domain"/>
    <property type="match status" value="1"/>
</dbReference>
<keyword evidence="2 5" id="KW-0479">Metal-binding</keyword>
<dbReference type="InterPro" id="IPR013154">
    <property type="entry name" value="ADH-like_N"/>
</dbReference>
<dbReference type="AlphaFoldDB" id="A0A150WIC2"/>
<dbReference type="InterPro" id="IPR013149">
    <property type="entry name" value="ADH-like_C"/>
</dbReference>
<dbReference type="SMART" id="SM00829">
    <property type="entry name" value="PKS_ER"/>
    <property type="match status" value="1"/>
</dbReference>
<dbReference type="Gene3D" id="3.90.180.10">
    <property type="entry name" value="Medium-chain alcohol dehydrogenases, catalytic domain"/>
    <property type="match status" value="1"/>
</dbReference>
<dbReference type="EMBL" id="LUKF01000014">
    <property type="protein sequence ID" value="KYG63451.1"/>
    <property type="molecule type" value="Genomic_DNA"/>
</dbReference>
<evidence type="ECO:0000256" key="4">
    <source>
        <dbReference type="ARBA" id="ARBA00023002"/>
    </source>
</evidence>
<dbReference type="Pfam" id="PF00107">
    <property type="entry name" value="ADH_zinc_N"/>
    <property type="match status" value="1"/>
</dbReference>
<sequence length="348" mass="37862">MSTTQAFAAHNPNEALKPFSFERREPRANDVAIDIQFCGVCHSDLHQVRDEWGKGIFPMVPGHEIVGVVSAVGSSVKKFKVGDRVGVGCMVDSCLSCPSCSEGLEQFCEQGMVGTYNSMEKDGKTVTQGGYSTKIVVREEFVLRIPDNIPMDKAAPLLCAGITTYSPLRHWNVKAGTKVAVMGLGGLGHMAVKLAAAMGAEVTVVSSSMKKKEDAVRLGAKNYVVGSDPETAKKYNRYFDVIINTVSAGLDLNQYLQLVKRDGSMVLLGVPEKPEPVHPFPLIMARRSLAGSLIGGIAETQEMLDFCGSKNITPDIEVIPIQKINEAYERMLKGDVRYRFVIDISSLK</sequence>
<dbReference type="GO" id="GO:0008106">
    <property type="term" value="F:alcohol dehydrogenase (NADP+) activity"/>
    <property type="evidence" value="ECO:0007669"/>
    <property type="project" value="UniProtKB-ARBA"/>
</dbReference>
<keyword evidence="3 5" id="KW-0862">Zinc</keyword>
<comment type="caution">
    <text evidence="7">The sequence shown here is derived from an EMBL/GenBank/DDBJ whole genome shotgun (WGS) entry which is preliminary data.</text>
</comment>
<dbReference type="InterPro" id="IPR002328">
    <property type="entry name" value="ADH_Zn_CS"/>
</dbReference>
<dbReference type="GO" id="GO:0008270">
    <property type="term" value="F:zinc ion binding"/>
    <property type="evidence" value="ECO:0007669"/>
    <property type="project" value="InterPro"/>
</dbReference>
<evidence type="ECO:0000256" key="2">
    <source>
        <dbReference type="ARBA" id="ARBA00022723"/>
    </source>
</evidence>
<name>A0A150WIC2_BDEBC</name>
<protein>
    <submittedName>
        <fullName evidence="7">Hydroxyacid dehydrogenase</fullName>
    </submittedName>
</protein>
<dbReference type="InterPro" id="IPR020843">
    <property type="entry name" value="ER"/>
</dbReference>
<comment type="cofactor">
    <cofactor evidence="1 5">
        <name>Zn(2+)</name>
        <dbReference type="ChEBI" id="CHEBI:29105"/>
    </cofactor>
</comment>
<evidence type="ECO:0000256" key="1">
    <source>
        <dbReference type="ARBA" id="ARBA00001947"/>
    </source>
</evidence>
<dbReference type="FunFam" id="3.90.180.10:FF:000004">
    <property type="entry name" value="probable cinnamyl alcohol dehydrogenase"/>
    <property type="match status" value="1"/>
</dbReference>
<dbReference type="PROSITE" id="PS00059">
    <property type="entry name" value="ADH_ZINC"/>
    <property type="match status" value="1"/>
</dbReference>
<dbReference type="InterPro" id="IPR036291">
    <property type="entry name" value="NAD(P)-bd_dom_sf"/>
</dbReference>
<evidence type="ECO:0000256" key="5">
    <source>
        <dbReference type="RuleBase" id="RU361277"/>
    </source>
</evidence>
<accession>A0A150WIC2</accession>
<reference evidence="7 8" key="1">
    <citation type="submission" date="2016-03" db="EMBL/GenBank/DDBJ databases">
        <authorList>
            <person name="Ploux O."/>
        </authorList>
    </citation>
    <scope>NUCLEOTIDE SEQUENCE [LARGE SCALE GENOMIC DNA]</scope>
    <source>
        <strain evidence="7 8">BER2</strain>
    </source>
</reference>
<comment type="similarity">
    <text evidence="5">Belongs to the zinc-containing alcohol dehydrogenase family.</text>
</comment>
<proteinExistence type="inferred from homology"/>